<gene>
    <name evidence="5" type="ORF">DB32_001677</name>
</gene>
<evidence type="ECO:0000256" key="2">
    <source>
        <dbReference type="ARBA" id="ARBA00023002"/>
    </source>
</evidence>
<dbReference type="SMART" id="SM00822">
    <property type="entry name" value="PKS_KR"/>
    <property type="match status" value="1"/>
</dbReference>
<dbReference type="PANTHER" id="PTHR43976">
    <property type="entry name" value="SHORT CHAIN DEHYDROGENASE"/>
    <property type="match status" value="1"/>
</dbReference>
<dbReference type="PRINTS" id="PR00081">
    <property type="entry name" value="GDHRDH"/>
</dbReference>
<accession>A0A0F6YH39</accession>
<dbReference type="GO" id="GO:0016491">
    <property type="term" value="F:oxidoreductase activity"/>
    <property type="evidence" value="ECO:0007669"/>
    <property type="project" value="UniProtKB-KW"/>
</dbReference>
<dbReference type="InterPro" id="IPR051911">
    <property type="entry name" value="SDR_oxidoreductase"/>
</dbReference>
<dbReference type="PRINTS" id="PR00080">
    <property type="entry name" value="SDRFAMILY"/>
</dbReference>
<dbReference type="Proteomes" id="UP000034883">
    <property type="component" value="Chromosome"/>
</dbReference>
<dbReference type="NCBIfam" id="NF006114">
    <property type="entry name" value="PRK08263.1"/>
    <property type="match status" value="1"/>
</dbReference>
<feature type="domain" description="Ketoreductase" evidence="4">
    <location>
        <begin position="13"/>
        <end position="198"/>
    </location>
</feature>
<evidence type="ECO:0000259" key="4">
    <source>
        <dbReference type="SMART" id="SM00822"/>
    </source>
</evidence>
<dbReference type="AlphaFoldDB" id="A0A0F6YH39"/>
<evidence type="ECO:0000313" key="5">
    <source>
        <dbReference type="EMBL" id="AKF04528.1"/>
    </source>
</evidence>
<keyword evidence="6" id="KW-1185">Reference proteome</keyword>
<dbReference type="InterPro" id="IPR036291">
    <property type="entry name" value="NAD(P)-bd_dom_sf"/>
</dbReference>
<comment type="similarity">
    <text evidence="1 3">Belongs to the short-chain dehydrogenases/reductases (SDR) family.</text>
</comment>
<dbReference type="Gene3D" id="3.40.50.720">
    <property type="entry name" value="NAD(P)-binding Rossmann-like Domain"/>
    <property type="match status" value="1"/>
</dbReference>
<name>A0A0F6YH39_9BACT</name>
<dbReference type="InterPro" id="IPR057326">
    <property type="entry name" value="KR_dom"/>
</dbReference>
<protein>
    <submittedName>
        <fullName evidence="5">Dehydrogenase</fullName>
    </submittedName>
</protein>
<dbReference type="Pfam" id="PF00106">
    <property type="entry name" value="adh_short"/>
    <property type="match status" value="1"/>
</dbReference>
<proteinExistence type="inferred from homology"/>
<dbReference type="SUPFAM" id="SSF51735">
    <property type="entry name" value="NAD(P)-binding Rossmann-fold domains"/>
    <property type="match status" value="1"/>
</dbReference>
<dbReference type="FunFam" id="3.40.50.720:FF:000084">
    <property type="entry name" value="Short-chain dehydrogenase reductase"/>
    <property type="match status" value="1"/>
</dbReference>
<sequence>MFSAEVNMDTNDKVWLVTGSSRGLGRAIADAVLAAGDRLVATARDPRALDDLVAQDPARVLAVALDVTRAADARRVVDAAVERFGRIDVLVNNAGYANSAAIEDVDEDDFRAQLETNFFGVFHVTRAVLPVMRRRGSGHIVQISSIGGRLGSPGLGAYQSAKWAVEGLTEVLAREVTPLGIRTTIVEPGGMRTDWAGSSMQVHEPSAPYRATVGVHNQHTRESRDMMRGDPAKAAQAILRIVSVAEPPLRLLLGTDAVHLAEWVAQKRAAEDARWKDLASSTDFDGMAPFATTELGRSLTRGGA</sequence>
<reference evidence="5 6" key="1">
    <citation type="submission" date="2015-03" db="EMBL/GenBank/DDBJ databases">
        <title>Genome assembly of Sandaracinus amylolyticus DSM 53668.</title>
        <authorList>
            <person name="Sharma G."/>
            <person name="Subramanian S."/>
        </authorList>
    </citation>
    <scope>NUCLEOTIDE SEQUENCE [LARGE SCALE GENOMIC DNA]</scope>
    <source>
        <strain evidence="5 6">DSM 53668</strain>
    </source>
</reference>
<dbReference type="NCBIfam" id="NF004824">
    <property type="entry name" value="PRK06180.1"/>
    <property type="match status" value="1"/>
</dbReference>
<dbReference type="PANTHER" id="PTHR43976:SF16">
    <property type="entry name" value="SHORT-CHAIN DEHYDROGENASE_REDUCTASE FAMILY PROTEIN"/>
    <property type="match status" value="1"/>
</dbReference>
<dbReference type="STRING" id="927083.DB32_001677"/>
<evidence type="ECO:0000256" key="3">
    <source>
        <dbReference type="RuleBase" id="RU000363"/>
    </source>
</evidence>
<keyword evidence="2" id="KW-0560">Oxidoreductase</keyword>
<evidence type="ECO:0000256" key="1">
    <source>
        <dbReference type="ARBA" id="ARBA00006484"/>
    </source>
</evidence>
<dbReference type="EMBL" id="CP011125">
    <property type="protein sequence ID" value="AKF04528.1"/>
    <property type="molecule type" value="Genomic_DNA"/>
</dbReference>
<dbReference type="CDD" id="cd05374">
    <property type="entry name" value="17beta-HSD-like_SDR_c"/>
    <property type="match status" value="1"/>
</dbReference>
<evidence type="ECO:0000313" key="6">
    <source>
        <dbReference type="Proteomes" id="UP000034883"/>
    </source>
</evidence>
<dbReference type="InterPro" id="IPR002347">
    <property type="entry name" value="SDR_fam"/>
</dbReference>
<dbReference type="KEGG" id="samy:DB32_001677"/>
<organism evidence="5 6">
    <name type="scientific">Sandaracinus amylolyticus</name>
    <dbReference type="NCBI Taxonomy" id="927083"/>
    <lineage>
        <taxon>Bacteria</taxon>
        <taxon>Pseudomonadati</taxon>
        <taxon>Myxococcota</taxon>
        <taxon>Polyangia</taxon>
        <taxon>Polyangiales</taxon>
        <taxon>Sandaracinaceae</taxon>
        <taxon>Sandaracinus</taxon>
    </lineage>
</organism>